<reference evidence="1 2" key="1">
    <citation type="submission" date="2018-01" db="EMBL/GenBank/DDBJ databases">
        <authorList>
            <person name="Addy H.S."/>
            <person name="Ahmad A.A."/>
            <person name="Huang Q."/>
        </authorList>
    </citation>
    <scope>NUCLEOTIDE SEQUENCE [LARGE SCALE GENOMIC DNA]</scope>
</reference>
<evidence type="ECO:0000313" key="2">
    <source>
        <dbReference type="Proteomes" id="UP000306261"/>
    </source>
</evidence>
<protein>
    <submittedName>
        <fullName evidence="1">DUF3800 domain-containing protein</fullName>
    </submittedName>
</protein>
<dbReference type="InterPro" id="IPR024524">
    <property type="entry name" value="DUF3800"/>
</dbReference>
<accession>A0A9W3US01</accession>
<proteinExistence type="predicted"/>
<evidence type="ECO:0000313" key="1">
    <source>
        <dbReference type="EMBL" id="AVP40048.1"/>
    </source>
</evidence>
<dbReference type="Proteomes" id="UP000306261">
    <property type="component" value="Segment"/>
</dbReference>
<dbReference type="Pfam" id="PF12686">
    <property type="entry name" value="DUF3800"/>
    <property type="match status" value="1"/>
</dbReference>
<sequence length="256" mass="29746">MTSSFRVYIDEAGDEGFKFLPHHNGSSRWFVLSAVVVRRERDLELVQMAKDVRTLLNKEPKYALHFRNLKHEQRVPFARRIGECALRHVSILVHKPSIADPENFQQEAFSLYRYATRLLLERVSWLCRDRRLPGDGNGQAELIFSNRSAMSYEDLREYLRKLQGMGDVRIHWPSIDPAAVKAVSHERLAGLQIADAVATSVFYAVHRTQYGEIEESYLRHLSRNIYRNQQAVNGYGLKFWCEEQEEVQRVLAIVAN</sequence>
<keyword evidence="2" id="KW-1185">Reference proteome</keyword>
<gene>
    <name evidence="1" type="ORF">RsoM1USA_58</name>
</gene>
<organism evidence="1 2">
    <name type="scientific">Ralstonia phage RsoM1USA</name>
    <dbReference type="NCBI Taxonomy" id="2991867"/>
    <lineage>
        <taxon>Viruses</taxon>
        <taxon>Duplodnaviria</taxon>
        <taxon>Heunggongvirae</taxon>
        <taxon>Uroviricota</taxon>
        <taxon>Caudoviricetes</taxon>
        <taxon>Peduoviridae</taxon>
        <taxon>Aresaunavirus</taxon>
        <taxon>Aresaunavirus RsoM1USA</taxon>
    </lineage>
</organism>
<name>A0A9W3US01_9CAUD</name>
<dbReference type="EMBL" id="MG747435">
    <property type="protein sequence ID" value="AVP40048.1"/>
    <property type="molecule type" value="Genomic_DNA"/>
</dbReference>